<keyword evidence="2" id="KW-1185">Reference proteome</keyword>
<evidence type="ECO:0000313" key="1">
    <source>
        <dbReference type="EMBL" id="CAK9075062.1"/>
    </source>
</evidence>
<protein>
    <submittedName>
        <fullName evidence="1">Uncharacterized protein</fullName>
    </submittedName>
</protein>
<organism evidence="1 2">
    <name type="scientific">Durusdinium trenchii</name>
    <dbReference type="NCBI Taxonomy" id="1381693"/>
    <lineage>
        <taxon>Eukaryota</taxon>
        <taxon>Sar</taxon>
        <taxon>Alveolata</taxon>
        <taxon>Dinophyceae</taxon>
        <taxon>Suessiales</taxon>
        <taxon>Symbiodiniaceae</taxon>
        <taxon>Durusdinium</taxon>
    </lineage>
</organism>
<sequence>MLNADIFLKGFTHETYFVNTLHELRVYEKDPAAQIRTYLRVWIEPSAVDVSQQEEEDWAVMNLHKVSWVVKIHPEEASRRLQGWARRYAADTVPSLIKGNASHPYSQLHRAALGQALAFFIHDQGGRLQYDTMRNEQKRRADSLRAHLDQVARPILFEGLEKAIHVVEAQGIQMILAPTEKAYRKVEDDIVEMPLVDMLAIYGADDSAVTKTIRSTISGGVSFPSMPPIRLQSSPAPPTPPPEAGFCPWPWNLTRPITPRPLKFSFVACRRVFECGKSRYGLRYFTILT</sequence>
<accession>A0ABP0PIW5</accession>
<dbReference type="Proteomes" id="UP001642484">
    <property type="component" value="Unassembled WGS sequence"/>
</dbReference>
<comment type="caution">
    <text evidence="1">The sequence shown here is derived from an EMBL/GenBank/DDBJ whole genome shotgun (WGS) entry which is preliminary data.</text>
</comment>
<proteinExistence type="predicted"/>
<evidence type="ECO:0000313" key="2">
    <source>
        <dbReference type="Proteomes" id="UP001642484"/>
    </source>
</evidence>
<dbReference type="EMBL" id="CAXAMN010023073">
    <property type="protein sequence ID" value="CAK9075062.1"/>
    <property type="molecule type" value="Genomic_DNA"/>
</dbReference>
<name>A0ABP0PIW5_9DINO</name>
<gene>
    <name evidence="1" type="ORF">CCMP2556_LOCUS36964</name>
</gene>
<reference evidence="1 2" key="1">
    <citation type="submission" date="2024-02" db="EMBL/GenBank/DDBJ databases">
        <authorList>
            <person name="Chen Y."/>
            <person name="Shah S."/>
            <person name="Dougan E. K."/>
            <person name="Thang M."/>
            <person name="Chan C."/>
        </authorList>
    </citation>
    <scope>NUCLEOTIDE SEQUENCE [LARGE SCALE GENOMIC DNA]</scope>
</reference>